<dbReference type="InterPro" id="IPR051965">
    <property type="entry name" value="ChromReg_NeuronalGeneExpr"/>
</dbReference>
<dbReference type="InterPro" id="IPR036910">
    <property type="entry name" value="HMG_box_dom_sf"/>
</dbReference>
<evidence type="ECO:0000256" key="1">
    <source>
        <dbReference type="ARBA" id="ARBA00023125"/>
    </source>
</evidence>
<dbReference type="EnsemblMetazoa" id="GAUT012041-RA">
    <property type="protein sequence ID" value="GAUT012041-PA"/>
    <property type="gene ID" value="GAUT012041"/>
</dbReference>
<dbReference type="GO" id="GO:0005634">
    <property type="term" value="C:nucleus"/>
    <property type="evidence" value="ECO:0007669"/>
    <property type="project" value="UniProtKB-UniRule"/>
</dbReference>
<feature type="compositionally biased region" description="Polar residues" evidence="5">
    <location>
        <begin position="1"/>
        <end position="12"/>
    </location>
</feature>
<keyword evidence="4" id="KW-0175">Coiled coil</keyword>
<dbReference type="PANTHER" id="PTHR46040:SF3">
    <property type="entry name" value="HIGH MOBILITY GROUP PROTEIN 2"/>
    <property type="match status" value="1"/>
</dbReference>
<dbReference type="VEuPathDB" id="VectorBase:GAUT012041"/>
<dbReference type="Proteomes" id="UP000078200">
    <property type="component" value="Unassembled WGS sequence"/>
</dbReference>
<feature type="domain" description="HMG box" evidence="6">
    <location>
        <begin position="168"/>
        <end position="236"/>
    </location>
</feature>
<dbReference type="PROSITE" id="PS50118">
    <property type="entry name" value="HMG_BOX_2"/>
    <property type="match status" value="1"/>
</dbReference>
<dbReference type="PANTHER" id="PTHR46040">
    <property type="entry name" value="HIGH MOBILITY GROUP PROTEIN 2"/>
    <property type="match status" value="1"/>
</dbReference>
<reference evidence="7" key="1">
    <citation type="submission" date="2020-05" db="UniProtKB">
        <authorList>
            <consortium name="EnsemblMetazoa"/>
        </authorList>
    </citation>
    <scope>IDENTIFICATION</scope>
    <source>
        <strain evidence="7">TTRI</strain>
    </source>
</reference>
<evidence type="ECO:0000256" key="3">
    <source>
        <dbReference type="PROSITE-ProRule" id="PRU00267"/>
    </source>
</evidence>
<feature type="region of interest" description="Disordered" evidence="5">
    <location>
        <begin position="117"/>
        <end position="156"/>
    </location>
</feature>
<dbReference type="AlphaFoldDB" id="A0A1A9UQD9"/>
<dbReference type="Gene3D" id="1.10.30.10">
    <property type="entry name" value="High mobility group box domain"/>
    <property type="match status" value="1"/>
</dbReference>
<name>A0A1A9UQD9_GLOAU</name>
<organism evidence="7 8">
    <name type="scientific">Glossina austeni</name>
    <name type="common">Savannah tsetse fly</name>
    <dbReference type="NCBI Taxonomy" id="7395"/>
    <lineage>
        <taxon>Eukaryota</taxon>
        <taxon>Metazoa</taxon>
        <taxon>Ecdysozoa</taxon>
        <taxon>Arthropoda</taxon>
        <taxon>Hexapoda</taxon>
        <taxon>Insecta</taxon>
        <taxon>Pterygota</taxon>
        <taxon>Neoptera</taxon>
        <taxon>Endopterygota</taxon>
        <taxon>Diptera</taxon>
        <taxon>Brachycera</taxon>
        <taxon>Muscomorpha</taxon>
        <taxon>Hippoboscoidea</taxon>
        <taxon>Glossinidae</taxon>
        <taxon>Glossina</taxon>
    </lineage>
</organism>
<dbReference type="InterPro" id="IPR009071">
    <property type="entry name" value="HMG_box_dom"/>
</dbReference>
<keyword evidence="1 3" id="KW-0238">DNA-binding</keyword>
<proteinExistence type="predicted"/>
<feature type="compositionally biased region" description="Basic and acidic residues" evidence="5">
    <location>
        <begin position="81"/>
        <end position="95"/>
    </location>
</feature>
<dbReference type="GO" id="GO:0010468">
    <property type="term" value="P:regulation of gene expression"/>
    <property type="evidence" value="ECO:0007669"/>
    <property type="project" value="TreeGrafter"/>
</dbReference>
<feature type="DNA-binding region" description="HMG box" evidence="3">
    <location>
        <begin position="168"/>
        <end position="236"/>
    </location>
</feature>
<evidence type="ECO:0000256" key="2">
    <source>
        <dbReference type="ARBA" id="ARBA00023242"/>
    </source>
</evidence>
<dbReference type="GO" id="GO:0003677">
    <property type="term" value="F:DNA binding"/>
    <property type="evidence" value="ECO:0007669"/>
    <property type="project" value="UniProtKB-UniRule"/>
</dbReference>
<evidence type="ECO:0000256" key="4">
    <source>
        <dbReference type="SAM" id="Coils"/>
    </source>
</evidence>
<feature type="region of interest" description="Disordered" evidence="5">
    <location>
        <begin position="1"/>
        <end position="95"/>
    </location>
</feature>
<evidence type="ECO:0000313" key="7">
    <source>
        <dbReference type="EnsemblMetazoa" id="GAUT012041-PA"/>
    </source>
</evidence>
<sequence length="501" mass="56415">MEQTEQQNNISELPNEHIKEEGSEEKRSSQQEKHSPPSPAVLENSQSNIALETITLEEVEEDGDRDNSTKLIIDIDDEKDDEKALSIEEEKESKTDIVERDELLKNEEIAIIALSDGEEDEISAPESVPKAAKVQKRRSVGATGQSNNDEEPESYRLKRRKINAAGAPKMPLNGYVRYMNERRDSLRKEHPNKTAIEHTKMIGEEWQTMSADLKAPYMRAAEVDKQRYLKELHIFLKTHPDVLASELAKNKPRKSIDGCFAPNASNTVASTATKPLTKEKMQCQNTDAKSVANKDLQKEKVTKVPISPSTPPIQLHSNMVEKIKSKRTPTPPLTTQLTTDVLHNANITGSTATTTTTTTTIVTPTPCEIPIFTNEFLEHNKVYDTELKALRKSKTDLEQQNAVLEKYVENMKSGVQKMISENNELQEKNRLLEIYLKKLKRKLAEALSALPLPMAPQGATVENIEKYMQDLYKMATTNSHGPATLNKAKDIIRKLDLQIQL</sequence>
<protein>
    <recommendedName>
        <fullName evidence="6">HMG box domain-containing protein</fullName>
    </recommendedName>
</protein>
<evidence type="ECO:0000259" key="6">
    <source>
        <dbReference type="PROSITE" id="PS50118"/>
    </source>
</evidence>
<evidence type="ECO:0000256" key="5">
    <source>
        <dbReference type="SAM" id="MobiDB-lite"/>
    </source>
</evidence>
<dbReference type="CDD" id="cd21980">
    <property type="entry name" value="HMG-box_HMG20"/>
    <property type="match status" value="1"/>
</dbReference>
<feature type="compositionally biased region" description="Basic and acidic residues" evidence="5">
    <location>
        <begin position="14"/>
        <end position="35"/>
    </location>
</feature>
<accession>A0A1A9UQD9</accession>
<dbReference type="SUPFAM" id="SSF47095">
    <property type="entry name" value="HMG-box"/>
    <property type="match status" value="1"/>
</dbReference>
<keyword evidence="8" id="KW-1185">Reference proteome</keyword>
<dbReference type="Pfam" id="PF00505">
    <property type="entry name" value="HMG_box"/>
    <property type="match status" value="1"/>
</dbReference>
<dbReference type="SMART" id="SM00398">
    <property type="entry name" value="HMG"/>
    <property type="match status" value="1"/>
</dbReference>
<dbReference type="STRING" id="7395.A0A1A9UQD9"/>
<keyword evidence="2 3" id="KW-0539">Nucleus</keyword>
<feature type="compositionally biased region" description="Acidic residues" evidence="5">
    <location>
        <begin position="55"/>
        <end position="64"/>
    </location>
</feature>
<evidence type="ECO:0000313" key="8">
    <source>
        <dbReference type="Proteomes" id="UP000078200"/>
    </source>
</evidence>
<feature type="coiled-coil region" evidence="4">
    <location>
        <begin position="380"/>
        <end position="445"/>
    </location>
</feature>